<accession>A0A0E9R584</accession>
<proteinExistence type="predicted"/>
<sequence length="49" mass="5987">MRTHFILYHYIANYHRTINQINQHSYPIQGYMIFSQARLQSFQTQSNKP</sequence>
<protein>
    <submittedName>
        <fullName evidence="1">Uncharacterized protein</fullName>
    </submittedName>
</protein>
<reference evidence="1" key="1">
    <citation type="submission" date="2014-11" db="EMBL/GenBank/DDBJ databases">
        <authorList>
            <person name="Amaro Gonzalez C."/>
        </authorList>
    </citation>
    <scope>NUCLEOTIDE SEQUENCE</scope>
</reference>
<organism evidence="1">
    <name type="scientific">Anguilla anguilla</name>
    <name type="common">European freshwater eel</name>
    <name type="synonym">Muraena anguilla</name>
    <dbReference type="NCBI Taxonomy" id="7936"/>
    <lineage>
        <taxon>Eukaryota</taxon>
        <taxon>Metazoa</taxon>
        <taxon>Chordata</taxon>
        <taxon>Craniata</taxon>
        <taxon>Vertebrata</taxon>
        <taxon>Euteleostomi</taxon>
        <taxon>Actinopterygii</taxon>
        <taxon>Neopterygii</taxon>
        <taxon>Teleostei</taxon>
        <taxon>Anguilliformes</taxon>
        <taxon>Anguillidae</taxon>
        <taxon>Anguilla</taxon>
    </lineage>
</organism>
<evidence type="ECO:0000313" key="1">
    <source>
        <dbReference type="EMBL" id="JAH23508.1"/>
    </source>
</evidence>
<dbReference type="AlphaFoldDB" id="A0A0E9R584"/>
<reference evidence="1" key="2">
    <citation type="journal article" date="2015" name="Fish Shellfish Immunol.">
        <title>Early steps in the European eel (Anguilla anguilla)-Vibrio vulnificus interaction in the gills: Role of the RtxA13 toxin.</title>
        <authorList>
            <person name="Callol A."/>
            <person name="Pajuelo D."/>
            <person name="Ebbesson L."/>
            <person name="Teles M."/>
            <person name="MacKenzie S."/>
            <person name="Amaro C."/>
        </authorList>
    </citation>
    <scope>NUCLEOTIDE SEQUENCE</scope>
</reference>
<name>A0A0E9R584_ANGAN</name>
<dbReference type="EMBL" id="GBXM01085069">
    <property type="protein sequence ID" value="JAH23508.1"/>
    <property type="molecule type" value="Transcribed_RNA"/>
</dbReference>